<dbReference type="PANTHER" id="PTHR46305:SF3">
    <property type="entry name" value="NADPH:QUINONE OXIDOREDUCTASE MDAB"/>
    <property type="match status" value="1"/>
</dbReference>
<evidence type="ECO:0000256" key="2">
    <source>
        <dbReference type="ARBA" id="ARBA00022630"/>
    </source>
</evidence>
<name>A0ABT4WDZ2_9FLAO</name>
<feature type="domain" description="Flavodoxin-like fold" evidence="5">
    <location>
        <begin position="2"/>
        <end position="189"/>
    </location>
</feature>
<dbReference type="Pfam" id="PF02525">
    <property type="entry name" value="Flavodoxin_2"/>
    <property type="match status" value="1"/>
</dbReference>
<dbReference type="EMBL" id="JAMZNK010000023">
    <property type="protein sequence ID" value="MDA6070771.1"/>
    <property type="molecule type" value="Genomic_DNA"/>
</dbReference>
<organism evidence="6 7">
    <name type="scientific">Flavobacterium azizsancarii</name>
    <dbReference type="NCBI Taxonomy" id="2961580"/>
    <lineage>
        <taxon>Bacteria</taxon>
        <taxon>Pseudomonadati</taxon>
        <taxon>Bacteroidota</taxon>
        <taxon>Flavobacteriia</taxon>
        <taxon>Flavobacteriales</taxon>
        <taxon>Flavobacteriaceae</taxon>
        <taxon>Flavobacterium</taxon>
    </lineage>
</organism>
<dbReference type="PANTHER" id="PTHR46305">
    <property type="match status" value="1"/>
</dbReference>
<keyword evidence="3" id="KW-0274">FAD</keyword>
<comment type="caution">
    <text evidence="6">The sequence shown here is derived from an EMBL/GenBank/DDBJ whole genome shotgun (WGS) entry which is preliminary data.</text>
</comment>
<evidence type="ECO:0000313" key="6">
    <source>
        <dbReference type="EMBL" id="MDA6070771.1"/>
    </source>
</evidence>
<evidence type="ECO:0000256" key="4">
    <source>
        <dbReference type="ARBA" id="ARBA00037981"/>
    </source>
</evidence>
<evidence type="ECO:0000259" key="5">
    <source>
        <dbReference type="Pfam" id="PF02525"/>
    </source>
</evidence>
<evidence type="ECO:0000313" key="7">
    <source>
        <dbReference type="Proteomes" id="UP001212170"/>
    </source>
</evidence>
<reference evidence="6 7" key="1">
    <citation type="journal article" date="2023" name="Chemosphere">
        <title>Whole genome analysis of Flavobacterium aziz-sancarii sp. nov., isolated from Ardley Island (Antarctica), revealed a rich resistome and bioremediation potential.</title>
        <authorList>
            <person name="Otur C."/>
            <person name="Okay S."/>
            <person name="Kurt-Kizildogan A."/>
        </authorList>
    </citation>
    <scope>NUCLEOTIDE SEQUENCE [LARGE SCALE GENOMIC DNA]</scope>
    <source>
        <strain evidence="6 7">AC</strain>
    </source>
</reference>
<dbReference type="RefSeq" id="WP_271336586.1">
    <property type="nucleotide sequence ID" value="NZ_JAMZNK010000023.1"/>
</dbReference>
<protein>
    <submittedName>
        <fullName evidence="6">NAD(P)H-dependent oxidoreductase</fullName>
    </submittedName>
</protein>
<keyword evidence="2" id="KW-0285">Flavoprotein</keyword>
<keyword evidence="7" id="KW-1185">Reference proteome</keyword>
<gene>
    <name evidence="6" type="ORF">NJT12_14220</name>
</gene>
<sequence>MKKVLLINTHLTYPNWSEGLLNDAFNQKAKDFFESKDFEIIETKVEDGYDADEEVEKHLQADIVILQTPVNWFGAPWIYKKYVDEVFNSGLHSQKFLSGDGRTREDLTKQYGTGGKMQGKKFMISATFNAPAESFDNPLQSLMQGKGTEDLFLNITSNYRFCGVEILKVYNCFDIFKDGDIAKDLKNYPKHLEKIIENKHLLILED</sequence>
<accession>A0ABT4WDZ2</accession>
<comment type="cofactor">
    <cofactor evidence="1">
        <name>FAD</name>
        <dbReference type="ChEBI" id="CHEBI:57692"/>
    </cofactor>
</comment>
<dbReference type="Gene3D" id="3.40.50.360">
    <property type="match status" value="1"/>
</dbReference>
<evidence type="ECO:0000256" key="1">
    <source>
        <dbReference type="ARBA" id="ARBA00001974"/>
    </source>
</evidence>
<proteinExistence type="inferred from homology"/>
<dbReference type="InterPro" id="IPR052397">
    <property type="entry name" value="NADPH-QR_MdaB"/>
</dbReference>
<dbReference type="InterPro" id="IPR003680">
    <property type="entry name" value="Flavodoxin_fold"/>
</dbReference>
<comment type="similarity">
    <text evidence="4">Belongs to the oxidoreductase MdaB family.</text>
</comment>
<dbReference type="InterPro" id="IPR029039">
    <property type="entry name" value="Flavoprotein-like_sf"/>
</dbReference>
<dbReference type="Proteomes" id="UP001212170">
    <property type="component" value="Unassembled WGS sequence"/>
</dbReference>
<dbReference type="SUPFAM" id="SSF52218">
    <property type="entry name" value="Flavoproteins"/>
    <property type="match status" value="1"/>
</dbReference>
<evidence type="ECO:0000256" key="3">
    <source>
        <dbReference type="ARBA" id="ARBA00022827"/>
    </source>
</evidence>